<feature type="compositionally biased region" description="Low complexity" evidence="7">
    <location>
        <begin position="813"/>
        <end position="825"/>
    </location>
</feature>
<dbReference type="CDD" id="cd09138">
    <property type="entry name" value="PLDc_vPLD1_2_yPLD_like_1"/>
    <property type="match status" value="1"/>
</dbReference>
<organism evidence="9">
    <name type="scientific">Notodromas monacha</name>
    <dbReference type="NCBI Taxonomy" id="399045"/>
    <lineage>
        <taxon>Eukaryota</taxon>
        <taxon>Metazoa</taxon>
        <taxon>Ecdysozoa</taxon>
        <taxon>Arthropoda</taxon>
        <taxon>Crustacea</taxon>
        <taxon>Oligostraca</taxon>
        <taxon>Ostracoda</taxon>
        <taxon>Podocopa</taxon>
        <taxon>Podocopida</taxon>
        <taxon>Cypridocopina</taxon>
        <taxon>Cypridoidea</taxon>
        <taxon>Cyprididae</taxon>
        <taxon>Notodromas</taxon>
    </lineage>
</organism>
<dbReference type="Gene3D" id="3.30.870.10">
    <property type="entry name" value="Endonuclease Chain A"/>
    <property type="match status" value="3"/>
</dbReference>
<evidence type="ECO:0000313" key="9">
    <source>
        <dbReference type="EMBL" id="CAD7274253.1"/>
    </source>
</evidence>
<protein>
    <recommendedName>
        <fullName evidence="2">phospholipase D</fullName>
        <ecNumber evidence="2">3.1.4.4</ecNumber>
    </recommendedName>
</protein>
<dbReference type="EMBL" id="CAJPEX010000226">
    <property type="protein sequence ID" value="CAG0914405.1"/>
    <property type="molecule type" value="Genomic_DNA"/>
</dbReference>
<sequence>MLASGKRCRVFFFPRGRSARLYCTTSMNSAPVSWTITPESVVLVDPYQVELGFAIAKIIMLAGFDSIEQVALQALVEHCVSSMRSIGDCARIAMENSGRVIATSHDIKFAIKRKKISLNELLSYYKRLLTIEDNLKVSIPRQVATPVAPIQNARLSACFKLNETKRFVRKRNNDVIPDYLPAFPQPHTYGKTPLIIQSRSCLSAFEKLHQTAEEKKNAGDKLEKLILSTKTNKVELGIVALTNGQTGRVRTWESAGFLAFEVGNQPSPCFALSRRHHNARNLSDVFPDRRLNKQMTHQSVAVKASAGMRSSQEMEKMARLFEEKLDDFVYPVPRFSKDDSYPSNSCQESEFVEDHAEVSSTTDNLVKLAIPLPTKQHRARRETARELGGVSAHRLPSLPALPETFVTESHVEERAEVLEEYMNIVLNDPLFREHADVLDFLEVSGLSFVEELGGKGKEGLVQKRPWETRREANVCYRCACMCVDVTSPAWRHRWLIVKDTWLGYLQPSTGKVHAIMLFDQGFEVGRGIRQTQVPHGLIISNLSRSLVIRCWTKRKMNEWRDEILKMAKSKGKEFIESQRYSSYAPLRENTYASWFVDGAPYMEAVAYALESATEEIYIADWWLTPEIYLKRPMFEGEAWRLDVVLERKAEQGVKIFVMLYKEVELALGINSWYSKKRLLAKHANIKVVRHPDHLSGGTIYWAHHEKLVIIDQKIAFVGGIDLCYGRWDDAKHKLIDLGSVGSGGGGDHRGLWRGLFMPPTTLTSSSAPRGALPSTIFQLAKATHQVSVSTLKTNGVDVVDTENRVETIVVQNPDDVPVEPEVPNVGGDDDVDSIADDSSERVKGDTPPPDRQSSLASSVRALRQAFSTGKEWRNKIALKWRRGRFEKISTWVIQTDFSVTLVVEETVAVQSVEMVNMAFTPSGDEVDLRKSLLGSSKLWMGKDYANFIVKDFSNLDSPYKDLVDRTTTPRMPWHDIATMVQGKAARDVARHFIQRWNAAKVDFFGICIEKFSKNDEYPFLLPKSYDNLGDDPISIPKLKAPVFNVKCQVLRSASEWSVGVELEEQSIHEAYRATILNAKHYIYVENQFFVSTGTGASPGTENLIAESIFERVWKAFKDGEEFRVFVVMPLLPGFEGQVGTPGGTAIQVITHWNYASMSRGSYSLLQKLRDKGVESPENYVGFFGLRTHAELNGVPVTELIYVHSKLLIVDDRVVICGSANINDRSMLGTRDSEVAVIIEDGEMIEGVMNGVEVQVSKYASSLRKQLFKEHLGLLPEQNETNSSAVMREDYDVSDPIAAEFWNNVWLATAENNTRIYEKTFSVMPTDKAKSFAALKEMQRTVPLAISDMDTAREVLKGIRGYLVQMPHAFLEEECLQPDVGSKEYLIPTAVWT</sequence>
<dbReference type="SUPFAM" id="SSF56024">
    <property type="entry name" value="Phospholipase D/nuclease"/>
    <property type="match status" value="2"/>
</dbReference>
<dbReference type="Proteomes" id="UP000678499">
    <property type="component" value="Unassembled WGS sequence"/>
</dbReference>
<name>A0A7R9GAV9_9CRUS</name>
<dbReference type="Pfam" id="PF10406">
    <property type="entry name" value="TAF8_C"/>
    <property type="match status" value="1"/>
</dbReference>
<feature type="domain" description="PLD phosphodiesterase" evidence="8">
    <location>
        <begin position="699"/>
        <end position="726"/>
    </location>
</feature>
<keyword evidence="10" id="KW-1185">Reference proteome</keyword>
<dbReference type="SUPFAM" id="SSF50729">
    <property type="entry name" value="PH domain-like"/>
    <property type="match status" value="1"/>
</dbReference>
<dbReference type="CDD" id="cd01254">
    <property type="entry name" value="PH_PLD"/>
    <property type="match status" value="1"/>
</dbReference>
<dbReference type="GO" id="GO:0009395">
    <property type="term" value="P:phospholipid catabolic process"/>
    <property type="evidence" value="ECO:0007669"/>
    <property type="project" value="TreeGrafter"/>
</dbReference>
<dbReference type="InterPro" id="IPR001683">
    <property type="entry name" value="PX_dom"/>
</dbReference>
<feature type="domain" description="PLD phosphodiesterase" evidence="8">
    <location>
        <begin position="1198"/>
        <end position="1225"/>
    </location>
</feature>
<keyword evidence="6" id="KW-0443">Lipid metabolism</keyword>
<dbReference type="FunFam" id="3.30.870.10:FF:000011">
    <property type="entry name" value="Phospholipase"/>
    <property type="match status" value="1"/>
</dbReference>
<evidence type="ECO:0000256" key="1">
    <source>
        <dbReference type="ARBA" id="ARBA00000798"/>
    </source>
</evidence>
<dbReference type="InterPro" id="IPR025202">
    <property type="entry name" value="PLD-like_dom"/>
</dbReference>
<dbReference type="GO" id="GO:0004630">
    <property type="term" value="F:phospholipase D activity"/>
    <property type="evidence" value="ECO:0007669"/>
    <property type="project" value="UniProtKB-EC"/>
</dbReference>
<evidence type="ECO:0000256" key="4">
    <source>
        <dbReference type="ARBA" id="ARBA00022801"/>
    </source>
</evidence>
<dbReference type="PANTHER" id="PTHR18896">
    <property type="entry name" value="PHOSPHOLIPASE D"/>
    <property type="match status" value="1"/>
</dbReference>
<feature type="compositionally biased region" description="Acidic residues" evidence="7">
    <location>
        <begin position="827"/>
        <end position="837"/>
    </location>
</feature>
<dbReference type="CDD" id="cd08049">
    <property type="entry name" value="TAF8"/>
    <property type="match status" value="1"/>
</dbReference>
<keyword evidence="3" id="KW-0677">Repeat</keyword>
<evidence type="ECO:0000256" key="7">
    <source>
        <dbReference type="SAM" id="MobiDB-lite"/>
    </source>
</evidence>
<feature type="region of interest" description="Disordered" evidence="7">
    <location>
        <begin position="813"/>
        <end position="857"/>
    </location>
</feature>
<evidence type="ECO:0000256" key="2">
    <source>
        <dbReference type="ARBA" id="ARBA00012027"/>
    </source>
</evidence>
<dbReference type="Pfam" id="PF13091">
    <property type="entry name" value="PLDc_2"/>
    <property type="match status" value="1"/>
</dbReference>
<reference evidence="9" key="1">
    <citation type="submission" date="2020-11" db="EMBL/GenBank/DDBJ databases">
        <authorList>
            <person name="Tran Van P."/>
        </authorList>
    </citation>
    <scope>NUCLEOTIDE SEQUENCE</scope>
</reference>
<dbReference type="GO" id="GO:0046982">
    <property type="term" value="F:protein heterodimerization activity"/>
    <property type="evidence" value="ECO:0007669"/>
    <property type="project" value="InterPro"/>
</dbReference>
<evidence type="ECO:0000259" key="8">
    <source>
        <dbReference type="PROSITE" id="PS50035"/>
    </source>
</evidence>
<dbReference type="CDD" id="cd09141">
    <property type="entry name" value="PLDc_vPLD1_2_yPLD_like_2"/>
    <property type="match status" value="1"/>
</dbReference>
<evidence type="ECO:0000256" key="6">
    <source>
        <dbReference type="ARBA" id="ARBA00023098"/>
    </source>
</evidence>
<dbReference type="EC" id="3.1.4.4" evidence="2"/>
<evidence type="ECO:0000313" key="10">
    <source>
        <dbReference type="Proteomes" id="UP000678499"/>
    </source>
</evidence>
<dbReference type="PROSITE" id="PS50035">
    <property type="entry name" value="PLD"/>
    <property type="match status" value="2"/>
</dbReference>
<evidence type="ECO:0000256" key="3">
    <source>
        <dbReference type="ARBA" id="ARBA00022737"/>
    </source>
</evidence>
<dbReference type="InterPro" id="IPR001736">
    <property type="entry name" value="PLipase_D/transphosphatidylase"/>
</dbReference>
<dbReference type="Gene3D" id="3.30.1520.10">
    <property type="entry name" value="Phox-like domain"/>
    <property type="match status" value="1"/>
</dbReference>
<dbReference type="Pfam" id="PF00614">
    <property type="entry name" value="PLDc"/>
    <property type="match status" value="1"/>
</dbReference>
<accession>A0A7R9GAV9</accession>
<comment type="catalytic activity">
    <reaction evidence="1">
        <text>a 1,2-diacyl-sn-glycero-3-phosphocholine + H2O = a 1,2-diacyl-sn-glycero-3-phosphate + choline + H(+)</text>
        <dbReference type="Rhea" id="RHEA:14445"/>
        <dbReference type="ChEBI" id="CHEBI:15354"/>
        <dbReference type="ChEBI" id="CHEBI:15377"/>
        <dbReference type="ChEBI" id="CHEBI:15378"/>
        <dbReference type="ChEBI" id="CHEBI:57643"/>
        <dbReference type="ChEBI" id="CHEBI:58608"/>
        <dbReference type="EC" id="3.1.4.4"/>
    </reaction>
</comment>
<gene>
    <name evidence="9" type="ORF">NMOB1V02_LOCUS2101</name>
</gene>
<dbReference type="Gene3D" id="1.10.20.10">
    <property type="entry name" value="Histone, subunit A"/>
    <property type="match status" value="1"/>
</dbReference>
<dbReference type="InterPro" id="IPR009072">
    <property type="entry name" value="Histone-fold"/>
</dbReference>
<dbReference type="GO" id="GO:0035091">
    <property type="term" value="F:phosphatidylinositol binding"/>
    <property type="evidence" value="ECO:0007669"/>
    <property type="project" value="InterPro"/>
</dbReference>
<dbReference type="Pfam" id="PF00787">
    <property type="entry name" value="PX"/>
    <property type="match status" value="1"/>
</dbReference>
<dbReference type="InterPro" id="IPR019473">
    <property type="entry name" value="TFIID_su8_C"/>
</dbReference>
<proteinExistence type="predicted"/>
<dbReference type="GO" id="GO:0060627">
    <property type="term" value="P:regulation of vesicle-mediated transport"/>
    <property type="evidence" value="ECO:0007669"/>
    <property type="project" value="TreeGrafter"/>
</dbReference>
<dbReference type="SUPFAM" id="SSF64268">
    <property type="entry name" value="PX domain"/>
    <property type="match status" value="1"/>
</dbReference>
<dbReference type="PANTHER" id="PTHR18896:SF76">
    <property type="entry name" value="PHOSPHOLIPASE"/>
    <property type="match status" value="1"/>
</dbReference>
<dbReference type="OrthoDB" id="14911at2759"/>
<dbReference type="InterPro" id="IPR015679">
    <property type="entry name" value="PLipase_D_fam"/>
</dbReference>
<keyword evidence="5" id="KW-0442">Lipid degradation</keyword>
<dbReference type="SMART" id="SM00155">
    <property type="entry name" value="PLDc"/>
    <property type="match status" value="2"/>
</dbReference>
<keyword evidence="4" id="KW-0378">Hydrolase</keyword>
<evidence type="ECO:0000256" key="5">
    <source>
        <dbReference type="ARBA" id="ARBA00022963"/>
    </source>
</evidence>
<dbReference type="EMBL" id="OA882263">
    <property type="protein sequence ID" value="CAD7274253.1"/>
    <property type="molecule type" value="Genomic_DNA"/>
</dbReference>
<dbReference type="InterPro" id="IPR036871">
    <property type="entry name" value="PX_dom_sf"/>
</dbReference>